<dbReference type="Proteomes" id="UP001227230">
    <property type="component" value="Chromosome 3"/>
</dbReference>
<dbReference type="EMBL" id="CP126650">
    <property type="protein sequence ID" value="WJZ83640.1"/>
    <property type="molecule type" value="Genomic_DNA"/>
</dbReference>
<protein>
    <recommendedName>
        <fullName evidence="4">Protein BCCIP homolog</fullName>
    </recommendedName>
</protein>
<evidence type="ECO:0000256" key="1">
    <source>
        <dbReference type="ARBA" id="ARBA00006781"/>
    </source>
</evidence>
<gene>
    <name evidence="2" type="ORF">VitviT2T_003306</name>
</gene>
<reference evidence="2 3" key="1">
    <citation type="journal article" date="2023" name="Hortic Res">
        <title>The complete reference genome for grapevine (Vitis vinifera L.) genetics and breeding.</title>
        <authorList>
            <person name="Shi X."/>
            <person name="Cao S."/>
            <person name="Wang X."/>
            <person name="Huang S."/>
            <person name="Wang Y."/>
            <person name="Liu Z."/>
            <person name="Liu W."/>
            <person name="Leng X."/>
            <person name="Peng Y."/>
            <person name="Wang N."/>
            <person name="Wang Y."/>
            <person name="Ma Z."/>
            <person name="Xu X."/>
            <person name="Zhang F."/>
            <person name="Xue H."/>
            <person name="Zhong H."/>
            <person name="Wang Y."/>
            <person name="Zhang K."/>
            <person name="Velt A."/>
            <person name="Avia K."/>
            <person name="Holtgrawe D."/>
            <person name="Grimplet J."/>
            <person name="Matus J.T."/>
            <person name="Ware D."/>
            <person name="Wu X."/>
            <person name="Wang H."/>
            <person name="Liu C."/>
            <person name="Fang Y."/>
            <person name="Rustenholz C."/>
            <person name="Cheng Z."/>
            <person name="Xiao H."/>
            <person name="Zhou Y."/>
        </authorList>
    </citation>
    <scope>NUCLEOTIDE SEQUENCE [LARGE SCALE GENOMIC DNA]</scope>
    <source>
        <strain evidence="3">cv. Pinot noir / PN40024</strain>
        <tissue evidence="2">Leaf</tissue>
    </source>
</reference>
<dbReference type="InterPro" id="IPR025602">
    <property type="entry name" value="BCP1_family"/>
</dbReference>
<comment type="similarity">
    <text evidence="1">Belongs to the BCP1 family.</text>
</comment>
<keyword evidence="3" id="KW-1185">Reference proteome</keyword>
<proteinExistence type="inferred from homology"/>
<evidence type="ECO:0008006" key="4">
    <source>
        <dbReference type="Google" id="ProtNLM"/>
    </source>
</evidence>
<evidence type="ECO:0000313" key="2">
    <source>
        <dbReference type="EMBL" id="WJZ83640.1"/>
    </source>
</evidence>
<sequence length="391" mass="44523">MRNELKEEIGRGPVCVYYREAGLCTQNPILHPQKDTPIFLCHSQSSQDKEFRSIFTLKHSIRSSPNAAFRSIIEFKIKEMPRKPTRCRPSPRPLPFTFSPFFRTVAQVASYCKANHQIHESKFHKKSPPNAAGNGIINHTLEEKSEQSEYSDEDCSEVVAQANFAFFDPKPDDFHGVKILLQTYLDNKLWDLSGFVDLILGQTTVGTVVKIEGDEDDGVFSLITALNLGRYKGHKCVMELKEFLLDVGQEKDVKDALRLLLGEEAQNVGLLVSQRVVNLPPQLLPPLYDALFDEISWATEDEPTEELRSSFCFKFFLLISRIYKHKNAGQRKGTRVDIDEAIIYIKPEDEIFHKLSSWSFSFPLHTQHVTTHEASNSIISLSVFFVINVEA</sequence>
<accession>A0ABY9BL60</accession>
<dbReference type="PANTHER" id="PTHR13261:SF0">
    <property type="entry name" value="BRCA2 AND CDKN1A-INTERACTING PROTEIN"/>
    <property type="match status" value="1"/>
</dbReference>
<dbReference type="PANTHER" id="PTHR13261">
    <property type="entry name" value="BRCA2 AND CDKN1A INTERACTING PROTEIN"/>
    <property type="match status" value="1"/>
</dbReference>
<name>A0ABY9BL60_VITVI</name>
<organism evidence="2 3">
    <name type="scientific">Vitis vinifera</name>
    <name type="common">Grape</name>
    <dbReference type="NCBI Taxonomy" id="29760"/>
    <lineage>
        <taxon>Eukaryota</taxon>
        <taxon>Viridiplantae</taxon>
        <taxon>Streptophyta</taxon>
        <taxon>Embryophyta</taxon>
        <taxon>Tracheophyta</taxon>
        <taxon>Spermatophyta</taxon>
        <taxon>Magnoliopsida</taxon>
        <taxon>eudicotyledons</taxon>
        <taxon>Gunneridae</taxon>
        <taxon>Pentapetalae</taxon>
        <taxon>rosids</taxon>
        <taxon>Vitales</taxon>
        <taxon>Vitaceae</taxon>
        <taxon>Viteae</taxon>
        <taxon>Vitis</taxon>
    </lineage>
</organism>
<evidence type="ECO:0000313" key="3">
    <source>
        <dbReference type="Proteomes" id="UP001227230"/>
    </source>
</evidence>
<dbReference type="Pfam" id="PF13862">
    <property type="entry name" value="BCCIP"/>
    <property type="match status" value="1"/>
</dbReference>